<dbReference type="RefSeq" id="WP_256133788.1">
    <property type="nucleotide sequence ID" value="NZ_JANFXK010000042.1"/>
</dbReference>
<evidence type="ECO:0000259" key="4">
    <source>
        <dbReference type="SMART" id="SM00482"/>
    </source>
</evidence>
<accession>A0ABT1RTV5</accession>
<dbReference type="Pfam" id="PF00476">
    <property type="entry name" value="DNA_pol_A"/>
    <property type="match status" value="1"/>
</dbReference>
<dbReference type="PANTHER" id="PTHR10133:SF27">
    <property type="entry name" value="DNA POLYMERASE NU"/>
    <property type="match status" value="1"/>
</dbReference>
<reference evidence="5 6" key="1">
    <citation type="submission" date="2022-06" db="EMBL/GenBank/DDBJ databases">
        <title>Isolation of gut microbiota from human fecal samples.</title>
        <authorList>
            <person name="Pamer E.G."/>
            <person name="Barat B."/>
            <person name="Waligurski E."/>
            <person name="Medina S."/>
            <person name="Paddock L."/>
            <person name="Mostad J."/>
        </authorList>
    </citation>
    <scope>NUCLEOTIDE SEQUENCE [LARGE SCALE GENOMIC DNA]</scope>
    <source>
        <strain evidence="5 6">SL.3.17</strain>
    </source>
</reference>
<dbReference type="PANTHER" id="PTHR10133">
    <property type="entry name" value="DNA POLYMERASE I"/>
    <property type="match status" value="1"/>
</dbReference>
<dbReference type="InterPro" id="IPR043502">
    <property type="entry name" value="DNA/RNA_pol_sf"/>
</dbReference>
<proteinExistence type="predicted"/>
<keyword evidence="6" id="KW-1185">Reference proteome</keyword>
<dbReference type="InterPro" id="IPR001098">
    <property type="entry name" value="DNA-dir_DNA_pol_A_palm_dom"/>
</dbReference>
<dbReference type="SUPFAM" id="SSF56672">
    <property type="entry name" value="DNA/RNA polymerases"/>
    <property type="match status" value="1"/>
</dbReference>
<dbReference type="EMBL" id="JANFXK010000042">
    <property type="protein sequence ID" value="MCQ4638581.1"/>
    <property type="molecule type" value="Genomic_DNA"/>
</dbReference>
<keyword evidence="2" id="KW-0235">DNA replication</keyword>
<dbReference type="Gene3D" id="1.10.150.20">
    <property type="entry name" value="5' to 3' exonuclease, C-terminal subdomain"/>
    <property type="match status" value="1"/>
</dbReference>
<feature type="domain" description="DNA-directed DNA polymerase family A palm" evidence="4">
    <location>
        <begin position="12"/>
        <end position="266"/>
    </location>
</feature>
<gene>
    <name evidence="5" type="ORF">NE619_17775</name>
</gene>
<comment type="catalytic activity">
    <reaction evidence="3">
        <text>DNA(n) + a 2'-deoxyribonucleoside 5'-triphosphate = DNA(n+1) + diphosphate</text>
        <dbReference type="Rhea" id="RHEA:22508"/>
        <dbReference type="Rhea" id="RHEA-COMP:17339"/>
        <dbReference type="Rhea" id="RHEA-COMP:17340"/>
        <dbReference type="ChEBI" id="CHEBI:33019"/>
        <dbReference type="ChEBI" id="CHEBI:61560"/>
        <dbReference type="ChEBI" id="CHEBI:173112"/>
        <dbReference type="EC" id="2.7.7.7"/>
    </reaction>
</comment>
<dbReference type="Proteomes" id="UP001524502">
    <property type="component" value="Unassembled WGS sequence"/>
</dbReference>
<evidence type="ECO:0000256" key="3">
    <source>
        <dbReference type="ARBA" id="ARBA00049244"/>
    </source>
</evidence>
<protein>
    <recommendedName>
        <fullName evidence="1">DNA-directed DNA polymerase</fullName>
        <ecNumber evidence="1">2.7.7.7</ecNumber>
    </recommendedName>
</protein>
<name>A0ABT1RTV5_9FIRM</name>
<comment type="caution">
    <text evidence="5">The sequence shown here is derived from an EMBL/GenBank/DDBJ whole genome shotgun (WGS) entry which is preliminary data.</text>
</comment>
<evidence type="ECO:0000313" key="6">
    <source>
        <dbReference type="Proteomes" id="UP001524502"/>
    </source>
</evidence>
<dbReference type="InterPro" id="IPR002298">
    <property type="entry name" value="DNA_polymerase_A"/>
</dbReference>
<evidence type="ECO:0000313" key="5">
    <source>
        <dbReference type="EMBL" id="MCQ4638581.1"/>
    </source>
</evidence>
<evidence type="ECO:0000256" key="2">
    <source>
        <dbReference type="ARBA" id="ARBA00022705"/>
    </source>
</evidence>
<dbReference type="Gene3D" id="3.30.70.370">
    <property type="match status" value="1"/>
</dbReference>
<organism evidence="5 6">
    <name type="scientific">Anaerovorax odorimutans</name>
    <dbReference type="NCBI Taxonomy" id="109327"/>
    <lineage>
        <taxon>Bacteria</taxon>
        <taxon>Bacillati</taxon>
        <taxon>Bacillota</taxon>
        <taxon>Clostridia</taxon>
        <taxon>Peptostreptococcales</taxon>
        <taxon>Anaerovoracaceae</taxon>
        <taxon>Anaerovorax</taxon>
    </lineage>
</organism>
<dbReference type="EC" id="2.7.7.7" evidence="1"/>
<feature type="non-terminal residue" evidence="5">
    <location>
        <position position="1"/>
    </location>
</feature>
<evidence type="ECO:0000256" key="1">
    <source>
        <dbReference type="ARBA" id="ARBA00012417"/>
    </source>
</evidence>
<dbReference type="SMART" id="SM00482">
    <property type="entry name" value="POLAc"/>
    <property type="match status" value="1"/>
</dbReference>
<sequence>KVIFGNASDLLSQLIRTCFIASPGKKIISADFSAIEARVLSWLAQEGWRLEVFATHGKIYEASASAMFGVPIEHIVKGRPEYALRQKGKVAELALGYQGASGALVQMGALKMGLSEEELPDIVRRWRSTNKRIVDFWYRIESAAISVLRDGRPVGMAGLTLRRECDFDHGQDFFTIRLPSGRKLFYAHPFLSPNQWGNDSLHYYGMNQTTRKWEVVDTYGGKLTENVVQAIARDCLAEALARLEAAGHQVVFTVHDEAILEVPEEVTVEEVCAIMGRPVSWAPGLDLPADGFASPYYKKD</sequence>